<organism evidence="7">
    <name type="scientific">Menopon gallinae</name>
    <name type="common">poultry shaft louse</name>
    <dbReference type="NCBI Taxonomy" id="328185"/>
    <lineage>
        <taxon>Eukaryota</taxon>
        <taxon>Metazoa</taxon>
        <taxon>Ecdysozoa</taxon>
        <taxon>Arthropoda</taxon>
        <taxon>Hexapoda</taxon>
        <taxon>Insecta</taxon>
        <taxon>Pterygota</taxon>
        <taxon>Neoptera</taxon>
        <taxon>Paraneoptera</taxon>
        <taxon>Psocodea</taxon>
        <taxon>Troctomorpha</taxon>
        <taxon>Phthiraptera</taxon>
        <taxon>Amblycera</taxon>
        <taxon>Menoponidae</taxon>
        <taxon>Menopon</taxon>
    </lineage>
</organism>
<dbReference type="Pfam" id="PF02463">
    <property type="entry name" value="SMC_N"/>
    <property type="match status" value="1"/>
</dbReference>
<dbReference type="EMBL" id="JARGDH010000027">
    <property type="protein sequence ID" value="KAL0265431.1"/>
    <property type="molecule type" value="Genomic_DNA"/>
</dbReference>
<keyword evidence="3 5" id="KW-0175">Coiled coil</keyword>
<dbReference type="Pfam" id="PF23419">
    <property type="entry name" value="WD40_RFWD3"/>
    <property type="match status" value="1"/>
</dbReference>
<evidence type="ECO:0000256" key="1">
    <source>
        <dbReference type="ARBA" id="ARBA00022771"/>
    </source>
</evidence>
<keyword evidence="1 4" id="KW-0479">Metal-binding</keyword>
<proteinExistence type="predicted"/>
<comment type="caution">
    <text evidence="7">The sequence shown here is derived from an EMBL/GenBank/DDBJ whole genome shotgun (WGS) entry which is preliminary data.</text>
</comment>
<dbReference type="Gene3D" id="3.30.70.1620">
    <property type="match status" value="1"/>
</dbReference>
<evidence type="ECO:0000256" key="3">
    <source>
        <dbReference type="ARBA" id="ARBA00023054"/>
    </source>
</evidence>
<dbReference type="Gene3D" id="3.30.40.10">
    <property type="entry name" value="Zinc/RING finger domain, C3HC4 (zinc finger)"/>
    <property type="match status" value="1"/>
</dbReference>
<keyword evidence="1 4" id="KW-0863">Zinc-finger</keyword>
<dbReference type="Gene3D" id="2.130.10.10">
    <property type="entry name" value="YVTN repeat-like/Quinoprotein amine dehydrogenase"/>
    <property type="match status" value="1"/>
</dbReference>
<dbReference type="Pfam" id="PF13639">
    <property type="entry name" value="zf-RING_2"/>
    <property type="match status" value="1"/>
</dbReference>
<dbReference type="Gene3D" id="3.40.50.300">
    <property type="entry name" value="P-loop containing nucleotide triphosphate hydrolases"/>
    <property type="match status" value="2"/>
</dbReference>
<accession>A0AAW2H6Y5</accession>
<dbReference type="InterPro" id="IPR015943">
    <property type="entry name" value="WD40/YVTN_repeat-like_dom_sf"/>
</dbReference>
<dbReference type="InterPro" id="IPR001841">
    <property type="entry name" value="Znf_RING"/>
</dbReference>
<feature type="coiled-coil region" evidence="5">
    <location>
        <begin position="658"/>
        <end position="732"/>
    </location>
</feature>
<dbReference type="SUPFAM" id="SSF75553">
    <property type="entry name" value="Smc hinge domain"/>
    <property type="match status" value="1"/>
</dbReference>
<keyword evidence="2" id="KW-0862">Zinc</keyword>
<dbReference type="InterPro" id="IPR010935">
    <property type="entry name" value="SMC_hinge"/>
</dbReference>
<protein>
    <recommendedName>
        <fullName evidence="6">RING-type domain-containing protein</fullName>
    </recommendedName>
</protein>
<dbReference type="GO" id="GO:0051276">
    <property type="term" value="P:chromosome organization"/>
    <property type="evidence" value="ECO:0007669"/>
    <property type="project" value="InterPro"/>
</dbReference>
<dbReference type="InterPro" id="IPR003395">
    <property type="entry name" value="RecF/RecN/SMC_N"/>
</dbReference>
<evidence type="ECO:0000256" key="2">
    <source>
        <dbReference type="ARBA" id="ARBA00022833"/>
    </source>
</evidence>
<feature type="coiled-coil region" evidence="5">
    <location>
        <begin position="805"/>
        <end position="839"/>
    </location>
</feature>
<evidence type="ECO:0000259" key="6">
    <source>
        <dbReference type="PROSITE" id="PS50089"/>
    </source>
</evidence>
<evidence type="ECO:0000256" key="4">
    <source>
        <dbReference type="PROSITE-ProRule" id="PRU00175"/>
    </source>
</evidence>
<reference evidence="7" key="1">
    <citation type="journal article" date="2024" name="Gigascience">
        <title>Chromosome-level genome of the poultry shaft louse Menopon gallinae provides insight into the host-switching and adaptive evolution of parasitic lice.</title>
        <authorList>
            <person name="Xu Y."/>
            <person name="Ma L."/>
            <person name="Liu S."/>
            <person name="Liang Y."/>
            <person name="Liu Q."/>
            <person name="He Z."/>
            <person name="Tian L."/>
            <person name="Duan Y."/>
            <person name="Cai W."/>
            <person name="Li H."/>
            <person name="Song F."/>
        </authorList>
    </citation>
    <scope>NUCLEOTIDE SEQUENCE</scope>
    <source>
        <strain evidence="7">Cailab_2023a</strain>
    </source>
</reference>
<dbReference type="GO" id="GO:0005524">
    <property type="term" value="F:ATP binding"/>
    <property type="evidence" value="ECO:0007669"/>
    <property type="project" value="InterPro"/>
</dbReference>
<evidence type="ECO:0000313" key="7">
    <source>
        <dbReference type="EMBL" id="KAL0265431.1"/>
    </source>
</evidence>
<gene>
    <name evidence="7" type="ORF">PYX00_010821</name>
</gene>
<sequence length="1436" mass="162759">MRLREIAFSEFLSFKEPVRIADLSPGTNVIVGRNGSGKSNVLAAIRFIFPHEGRCSHQEKLSYFYEGNQLAQQTAFVEICFDNTAGRFPGGEVLTIRRTIDSKKDELTLDGKAVTREELCGLFESAGFSRSNLFFIVPQGEVERLSLLDDAQRYDLIKEVSGAAVYERDRLCFMEQLSETAQVEKKIGVLKEKIDEKIEALREEQRMQLEAEAIDEEKGCIERVLLERELGRLDSEIRSCQLPKGCGDGGGGDEPTLESCQDALKSIRSQVRMLLEEKSELQKAAAQGKAGAQHGQEEWERAARELERLGGAEHGEEDALKRLGEEAQSVQSELIALEHERVFLESNLRRGEPFSPRDAEECEAELRARAEELERKGGAGSVSEPFCESKFRACISERKALWVEEKEVEGRIKKTAEALRQAENNIISMQGSSYQALLSIKGEPGVHGCVYELISIPEELFTSVSTVMGRHFFSVIVDNDVVATSIIKKISKRLTFIPLNRVKGAEEKVIEDDNMIPIWEQIGTDERYQRLLKFLCRDTYLVSDIRYATAMAKKHGVSVVTLEGEYIAKSGVISGGHEKRINLFTEFKKMQKRMTSLSAEKAGVAEKIRRASRQIDAMNAARSASAAGDKALEKRSLVVFLRRKLGFLKKGRVSEACLKKLQSEKERLEIKRARIELEINSRAGNLHDLRRRIDAMRARADAIKSDIRAHRAAEEIRQIDEKVARLRREEEDVVGRISREDAAPGSTEDLCFRKKLVHRNLLLEKRASLLQRLEALETPRGHPEKYRDAAQDVLIAQLKRLCLERKGLKTVNSKASLQLKELEMQHNSLLTRMGELAETRRGIEDFVEELDRKKESAINLAFNMVCDSFSHFFSRLCPGTEAQLVRQDESVCIWLNGENLPAARVLSGGQKAVLALSLIFAVQRIDPSSFYVFDEIDANLDQQARIRLCDLIREISSDTSPSQFILTTFKSEMLGCGKKFFGVSFRDKRSHVTEISREEAERRGRAISPAARQPMAEEERCPICLSEYTSSGEHRVASLKCGHLFGSQCIQLWFNNKKSALCPKCYKPCKRSEIRMIFATNVVVIDVSKEESLVHDLFEERKCRSLLERENKRLSTMVQYLSSELTRCEERLSEASSSRLPHTVHRRFYRMVRAKANEGSILVYDQMNGILIYTAREAKLGIQKVNINHMESMQFVPLADPGDASAIRDVKTSPYHDGLLCIAHGDTVEVLNVYNNNKITKFLSDSEVWSVCFDPENRDVVYGGDRKGRLNVFSMGAASGLVRCVHVAECPIHSLHKVGDVLYCAGVLGVWALDCRSWAVKKVETMVHSVCTNLYGDAGEMVAVQRDSYLRTKHVVYGKRQLCIETNHVQFRRRRDKVCGDFLLSMDDRHNRITVYDINTRRVSYSYRPQSRIIDFHFTEEWLCILTCGGFYIFTS</sequence>
<dbReference type="InterPro" id="IPR036277">
    <property type="entry name" value="SMC_hinge_sf"/>
</dbReference>
<dbReference type="SMART" id="SM00968">
    <property type="entry name" value="SMC_hinge"/>
    <property type="match status" value="1"/>
</dbReference>
<dbReference type="InterPro" id="IPR056527">
    <property type="entry name" value="WD40_RFWD3"/>
</dbReference>
<dbReference type="SUPFAM" id="SSF52540">
    <property type="entry name" value="P-loop containing nucleoside triphosphate hydrolases"/>
    <property type="match status" value="1"/>
</dbReference>
<dbReference type="SMART" id="SM00184">
    <property type="entry name" value="RING"/>
    <property type="match status" value="1"/>
</dbReference>
<evidence type="ECO:0000256" key="5">
    <source>
        <dbReference type="SAM" id="Coils"/>
    </source>
</evidence>
<feature type="domain" description="RING-type" evidence="6">
    <location>
        <begin position="1021"/>
        <end position="1065"/>
    </location>
</feature>
<dbReference type="CDD" id="cd16450">
    <property type="entry name" value="mRING-C3HGC3_RFWD3"/>
    <property type="match status" value="1"/>
</dbReference>
<dbReference type="Pfam" id="PF06470">
    <property type="entry name" value="SMC_hinge"/>
    <property type="match status" value="1"/>
</dbReference>
<dbReference type="GO" id="GO:0008270">
    <property type="term" value="F:zinc ion binding"/>
    <property type="evidence" value="ECO:0007669"/>
    <property type="project" value="UniProtKB-KW"/>
</dbReference>
<dbReference type="SUPFAM" id="SSF57850">
    <property type="entry name" value="RING/U-box"/>
    <property type="match status" value="1"/>
</dbReference>
<dbReference type="GO" id="GO:0005694">
    <property type="term" value="C:chromosome"/>
    <property type="evidence" value="ECO:0007669"/>
    <property type="project" value="InterPro"/>
</dbReference>
<dbReference type="InterPro" id="IPR027417">
    <property type="entry name" value="P-loop_NTPase"/>
</dbReference>
<dbReference type="InterPro" id="IPR013083">
    <property type="entry name" value="Znf_RING/FYVE/PHD"/>
</dbReference>
<dbReference type="InterPro" id="IPR011047">
    <property type="entry name" value="Quinoprotein_ADH-like_sf"/>
</dbReference>
<dbReference type="SUPFAM" id="SSF50998">
    <property type="entry name" value="Quinoprotein alcohol dehydrogenase-like"/>
    <property type="match status" value="1"/>
</dbReference>
<dbReference type="Gene3D" id="1.20.1060.20">
    <property type="match status" value="1"/>
</dbReference>
<feature type="coiled-coil region" evidence="5">
    <location>
        <begin position="257"/>
        <end position="284"/>
    </location>
</feature>
<dbReference type="PANTHER" id="PTHR43977">
    <property type="entry name" value="STRUCTURAL MAINTENANCE OF CHROMOSOMES PROTEIN 3"/>
    <property type="match status" value="1"/>
</dbReference>
<feature type="coiled-coil region" evidence="5">
    <location>
        <begin position="320"/>
        <end position="347"/>
    </location>
</feature>
<name>A0AAW2H6Y5_9NEOP</name>
<dbReference type="PROSITE" id="PS50089">
    <property type="entry name" value="ZF_RING_2"/>
    <property type="match status" value="1"/>
</dbReference>